<reference evidence="1" key="2">
    <citation type="journal article" date="2015" name="Fish Shellfish Immunol.">
        <title>Early steps in the European eel (Anguilla anguilla)-Vibrio vulnificus interaction in the gills: Role of the RtxA13 toxin.</title>
        <authorList>
            <person name="Callol A."/>
            <person name="Pajuelo D."/>
            <person name="Ebbesson L."/>
            <person name="Teles M."/>
            <person name="MacKenzie S."/>
            <person name="Amaro C."/>
        </authorList>
    </citation>
    <scope>NUCLEOTIDE SEQUENCE</scope>
</reference>
<organism evidence="1">
    <name type="scientific">Anguilla anguilla</name>
    <name type="common">European freshwater eel</name>
    <name type="synonym">Muraena anguilla</name>
    <dbReference type="NCBI Taxonomy" id="7936"/>
    <lineage>
        <taxon>Eukaryota</taxon>
        <taxon>Metazoa</taxon>
        <taxon>Chordata</taxon>
        <taxon>Craniata</taxon>
        <taxon>Vertebrata</taxon>
        <taxon>Euteleostomi</taxon>
        <taxon>Actinopterygii</taxon>
        <taxon>Neopterygii</taxon>
        <taxon>Teleostei</taxon>
        <taxon>Anguilliformes</taxon>
        <taxon>Anguillidae</taxon>
        <taxon>Anguilla</taxon>
    </lineage>
</organism>
<evidence type="ECO:0000313" key="1">
    <source>
        <dbReference type="EMBL" id="JAH83997.1"/>
    </source>
</evidence>
<protein>
    <submittedName>
        <fullName evidence="1">Uncharacterized protein</fullName>
    </submittedName>
</protein>
<proteinExistence type="predicted"/>
<dbReference type="EMBL" id="GBXM01024580">
    <property type="protein sequence ID" value="JAH83997.1"/>
    <property type="molecule type" value="Transcribed_RNA"/>
</dbReference>
<dbReference type="AlphaFoldDB" id="A0A0E9W0W0"/>
<reference evidence="1" key="1">
    <citation type="submission" date="2014-11" db="EMBL/GenBank/DDBJ databases">
        <authorList>
            <person name="Amaro Gonzalez C."/>
        </authorList>
    </citation>
    <scope>NUCLEOTIDE SEQUENCE</scope>
</reference>
<name>A0A0E9W0W0_ANGAN</name>
<accession>A0A0E9W0W0</accession>
<sequence length="41" mass="4466">MTESAVSSDDPWIKQADGVFGDSSFDQNFLTENAGERDGKL</sequence>